<dbReference type="PaxDb" id="4097-A0A1S4C2Q2"/>
<dbReference type="OrthoDB" id="1280684at2759"/>
<dbReference type="PANTHER" id="PTHR11697">
    <property type="entry name" value="GENERAL TRANSCRIPTION FACTOR 2-RELATED ZINC FINGER PROTEIN"/>
    <property type="match status" value="1"/>
</dbReference>
<dbReference type="InterPro" id="IPR055298">
    <property type="entry name" value="AtLOH3-like"/>
</dbReference>
<dbReference type="KEGG" id="nta:107814519"/>
<proteinExistence type="predicted"/>
<gene>
    <name evidence="1" type="primary">LOC107814519</name>
</gene>
<reference evidence="1" key="1">
    <citation type="submission" date="2025-08" db="UniProtKB">
        <authorList>
            <consortium name="RefSeq"/>
        </authorList>
    </citation>
    <scope>IDENTIFICATION</scope>
</reference>
<dbReference type="AlphaFoldDB" id="A0A1S4C2Q2"/>
<accession>A0A1S4C2Q2</accession>
<sequence>MDELRESQKEKLQEALDMGELEIGGGLNKELGLGRVGDTRWGSLYRSFENFMFLSDSIFDVLDTLVEDSKFNSRFNEVTSDLFHGGACLNPVDSFSSFDIRKIVRMAKLYLDDFDKFNLSVLENQLTNYIVDVRDIGQRFSNIGGLGELPKKLVEVDV</sequence>
<organism evidence="1">
    <name type="scientific">Nicotiana tabacum</name>
    <name type="common">Common tobacco</name>
    <dbReference type="NCBI Taxonomy" id="4097"/>
    <lineage>
        <taxon>Eukaryota</taxon>
        <taxon>Viridiplantae</taxon>
        <taxon>Streptophyta</taxon>
        <taxon>Embryophyta</taxon>
        <taxon>Tracheophyta</taxon>
        <taxon>Spermatophyta</taxon>
        <taxon>Magnoliopsida</taxon>
        <taxon>eudicotyledons</taxon>
        <taxon>Gunneridae</taxon>
        <taxon>Pentapetalae</taxon>
        <taxon>asterids</taxon>
        <taxon>lamiids</taxon>
        <taxon>Solanales</taxon>
        <taxon>Solanaceae</taxon>
        <taxon>Nicotianoideae</taxon>
        <taxon>Nicotianeae</taxon>
        <taxon>Nicotiana</taxon>
    </lineage>
</organism>
<name>A0A1S4C2Q2_TOBAC</name>
<dbReference type="RefSeq" id="XP_016495437.1">
    <property type="nucleotide sequence ID" value="XM_016639951.1"/>
</dbReference>
<dbReference type="PANTHER" id="PTHR11697:SF230">
    <property type="entry name" value="ZINC FINGER, MYM DOMAIN CONTAINING 1"/>
    <property type="match status" value="1"/>
</dbReference>
<evidence type="ECO:0000313" key="1">
    <source>
        <dbReference type="RefSeq" id="XP_016495437.1"/>
    </source>
</evidence>
<protein>
    <submittedName>
        <fullName evidence="1">Uncharacterized protein</fullName>
    </submittedName>
</protein>